<reference evidence="3 4" key="1">
    <citation type="submission" date="2019-09" db="EMBL/GenBank/DDBJ databases">
        <title>Chitinophaga ginsengihumi sp. nov., isolated from soil of ginseng rhizosphere.</title>
        <authorList>
            <person name="Lee J."/>
        </authorList>
    </citation>
    <scope>NUCLEOTIDE SEQUENCE [LARGE SCALE GENOMIC DNA]</scope>
    <source>
        <strain evidence="3 4">BN140078</strain>
    </source>
</reference>
<dbReference type="SUPFAM" id="SSF82171">
    <property type="entry name" value="DPP6 N-terminal domain-like"/>
    <property type="match status" value="1"/>
</dbReference>
<proteinExistence type="predicted"/>
<gene>
    <name evidence="3" type="ORF">F0L74_21480</name>
</gene>
<dbReference type="Pfam" id="PF00326">
    <property type="entry name" value="Peptidase_S9"/>
    <property type="match status" value="1"/>
</dbReference>
<organism evidence="3 4">
    <name type="scientific">Chitinophaga agrisoli</name>
    <dbReference type="NCBI Taxonomy" id="2607653"/>
    <lineage>
        <taxon>Bacteria</taxon>
        <taxon>Pseudomonadati</taxon>
        <taxon>Bacteroidota</taxon>
        <taxon>Chitinophagia</taxon>
        <taxon>Chitinophagales</taxon>
        <taxon>Chitinophagaceae</taxon>
        <taxon>Chitinophaga</taxon>
    </lineage>
</organism>
<dbReference type="RefSeq" id="WP_149839969.1">
    <property type="nucleotide sequence ID" value="NZ_VUOC01000004.1"/>
</dbReference>
<dbReference type="SUPFAM" id="SSF53474">
    <property type="entry name" value="alpha/beta-Hydrolases"/>
    <property type="match status" value="1"/>
</dbReference>
<dbReference type="InterPro" id="IPR001375">
    <property type="entry name" value="Peptidase_S9_cat"/>
</dbReference>
<evidence type="ECO:0000313" key="4">
    <source>
        <dbReference type="Proteomes" id="UP000324611"/>
    </source>
</evidence>
<dbReference type="Gene3D" id="3.40.50.1820">
    <property type="entry name" value="alpha/beta hydrolase"/>
    <property type="match status" value="1"/>
</dbReference>
<protein>
    <submittedName>
        <fullName evidence="3">S9 family peptidase</fullName>
    </submittedName>
</protein>
<dbReference type="PANTHER" id="PTHR42776">
    <property type="entry name" value="SERINE PEPTIDASE S9 FAMILY MEMBER"/>
    <property type="match status" value="1"/>
</dbReference>
<name>A0A5B2VJN8_9BACT</name>
<dbReference type="InterPro" id="IPR029058">
    <property type="entry name" value="AB_hydrolase_fold"/>
</dbReference>
<dbReference type="PANTHER" id="PTHR42776:SF27">
    <property type="entry name" value="DIPEPTIDYL PEPTIDASE FAMILY MEMBER 6"/>
    <property type="match status" value="1"/>
</dbReference>
<comment type="caution">
    <text evidence="3">The sequence shown here is derived from an EMBL/GenBank/DDBJ whole genome shotgun (WGS) entry which is preliminary data.</text>
</comment>
<reference evidence="3 4" key="2">
    <citation type="submission" date="2019-09" db="EMBL/GenBank/DDBJ databases">
        <authorList>
            <person name="Jin C."/>
        </authorList>
    </citation>
    <scope>NUCLEOTIDE SEQUENCE [LARGE SCALE GENOMIC DNA]</scope>
    <source>
        <strain evidence="3 4">BN140078</strain>
    </source>
</reference>
<dbReference type="GO" id="GO:0006508">
    <property type="term" value="P:proteolysis"/>
    <property type="evidence" value="ECO:0007669"/>
    <property type="project" value="InterPro"/>
</dbReference>
<evidence type="ECO:0000313" key="3">
    <source>
        <dbReference type="EMBL" id="KAA2238790.1"/>
    </source>
</evidence>
<keyword evidence="4" id="KW-1185">Reference proteome</keyword>
<dbReference type="AlphaFoldDB" id="A0A5B2VJN8"/>
<accession>A0A5B2VJN8</accession>
<evidence type="ECO:0000256" key="1">
    <source>
        <dbReference type="ARBA" id="ARBA00022801"/>
    </source>
</evidence>
<dbReference type="GO" id="GO:0004252">
    <property type="term" value="F:serine-type endopeptidase activity"/>
    <property type="evidence" value="ECO:0007669"/>
    <property type="project" value="TreeGrafter"/>
</dbReference>
<sequence length="892" mass="101500">MKFSFALYTLIIVTVNSFAQKPRLDTQVLNKWPYLYAPSISNDGKYASYTIGKQPTANHTLVVQSTSGSWKKEYVNASEGLFTPDNKRFIYASKDTLFSVKLGSDTAIYLATIKSYKRPQRKKDAWLAYLLKNPQNELILVNLLSGEEKHYFAVADYFFDDTGKVLLLKSTNDETSSFNTNLKWVALQGNNEHIIWSSKSLPYNYRFDSKGSQLTFMTTETIDGRSTNSIWYYKNGNDKATIYANDRSTSIGSELSICSDPPEFSANGRYIFFNLQPVVETYTPKQNRVNVDIWSTEDLQLQSTQLLDPNVLNKYTAVINIDNNQIRQLENDDERILTHPYQLTGDFIVIEDKHSSDKFWLNKYRSYYYVSLKNGSKKLLKKGRLLSFSFSPKGNYLIYYDTNQHHYFSYNITNNQTTNISKGISTKLDNEYSDTPIFEGPVGVAGWITSDTSLLVYDNYDVWRLSPTKKRAPLNITNGYGQRNHIKLRLVYEEDTLEIASGDQSLLLTAFNTITKDNGFYVTSLAKQGTPKLLTTGPWMLYHSSSQLPRGLSQEMRPLKASNATCWLVQRQSATDAPNYYMTTNFKSFRALTALQPQKKYNWLTAELITWKQPNGKVSQGILYKPEDFTPDKQYPIIFNYYEKVSHSLHQYLQPGFTEGSINIPWFVSRGYLVFTPDINYTIGKPGASALKSVVSAAKYLVKFPWVNGSRMGIQGHSWGGYETNYIICHTNLFAAAASAAGLSDFVSGYGSLLLGSGESAQFLYETHQNRMAATLWQRPELYIDNSPIFKGNAVTTPLLIMHNKADAIVPWNQSVEFFTALRRLNKKAWMLQYDKSGHTVTGQNAADYTIRLTQFFDHYLKGVPAPMWMTKGVPASRKGDVMAFELDTTDF</sequence>
<feature type="domain" description="Peptidase S9 prolyl oligopeptidase catalytic" evidence="2">
    <location>
        <begin position="684"/>
        <end position="862"/>
    </location>
</feature>
<dbReference type="Proteomes" id="UP000324611">
    <property type="component" value="Unassembled WGS sequence"/>
</dbReference>
<keyword evidence="1" id="KW-0378">Hydrolase</keyword>
<evidence type="ECO:0000259" key="2">
    <source>
        <dbReference type="Pfam" id="PF00326"/>
    </source>
</evidence>
<dbReference type="EMBL" id="VUOC01000004">
    <property type="protein sequence ID" value="KAA2238790.1"/>
    <property type="molecule type" value="Genomic_DNA"/>
</dbReference>